<feature type="transmembrane region" description="Helical" evidence="1">
    <location>
        <begin position="20"/>
        <end position="38"/>
    </location>
</feature>
<proteinExistence type="predicted"/>
<dbReference type="RefSeq" id="WP_171785289.1">
    <property type="nucleotide sequence ID" value="NZ_BAAAML010000011.1"/>
</dbReference>
<dbReference type="Proteomes" id="UP000757540">
    <property type="component" value="Unassembled WGS sequence"/>
</dbReference>
<comment type="caution">
    <text evidence="2">The sequence shown here is derived from an EMBL/GenBank/DDBJ whole genome shotgun (WGS) entry which is preliminary data.</text>
</comment>
<dbReference type="EMBL" id="JABEZU010000005">
    <property type="protein sequence ID" value="NOV99114.1"/>
    <property type="molecule type" value="Genomic_DNA"/>
</dbReference>
<evidence type="ECO:0000256" key="1">
    <source>
        <dbReference type="SAM" id="Phobius"/>
    </source>
</evidence>
<reference evidence="2 3" key="1">
    <citation type="submission" date="2020-05" db="EMBL/GenBank/DDBJ databases">
        <title>Genomic Encyclopedia of Type Strains, Phase III (KMG-III): the genomes of soil and plant-associated and newly described type strains.</title>
        <authorList>
            <person name="Whitman W."/>
        </authorList>
    </citation>
    <scope>NUCLEOTIDE SEQUENCE [LARGE SCALE GENOMIC DNA]</scope>
    <source>
        <strain evidence="2 3">KCTC 19046</strain>
    </source>
</reference>
<keyword evidence="1" id="KW-0472">Membrane</keyword>
<keyword evidence="3" id="KW-1185">Reference proteome</keyword>
<gene>
    <name evidence="2" type="ORF">HDG69_003716</name>
</gene>
<keyword evidence="1" id="KW-1133">Transmembrane helix</keyword>
<name>A0ABX2A8Y5_9MICO</name>
<feature type="transmembrane region" description="Helical" evidence="1">
    <location>
        <begin position="50"/>
        <end position="69"/>
    </location>
</feature>
<keyword evidence="1" id="KW-0812">Transmembrane</keyword>
<feature type="transmembrane region" description="Helical" evidence="1">
    <location>
        <begin position="78"/>
        <end position="97"/>
    </location>
</feature>
<accession>A0ABX2A8Y5</accession>
<evidence type="ECO:0000313" key="2">
    <source>
        <dbReference type="EMBL" id="NOV99114.1"/>
    </source>
</evidence>
<feature type="transmembrane region" description="Helical" evidence="1">
    <location>
        <begin position="117"/>
        <end position="134"/>
    </location>
</feature>
<protein>
    <submittedName>
        <fullName evidence="2">Cytochrome bd-type quinol oxidase subunit 2</fullName>
    </submittedName>
</protein>
<evidence type="ECO:0000313" key="3">
    <source>
        <dbReference type="Proteomes" id="UP000757540"/>
    </source>
</evidence>
<organism evidence="2 3">
    <name type="scientific">Isoptericola halotolerans</name>
    <dbReference type="NCBI Taxonomy" id="300560"/>
    <lineage>
        <taxon>Bacteria</taxon>
        <taxon>Bacillati</taxon>
        <taxon>Actinomycetota</taxon>
        <taxon>Actinomycetes</taxon>
        <taxon>Micrococcales</taxon>
        <taxon>Promicromonosporaceae</taxon>
        <taxon>Isoptericola</taxon>
    </lineage>
</organism>
<sequence length="154" mass="16233">MVTPGRAPSPGTTGHGFGRLLVAVYGILAFAALGRSTYQVATKLAEAPAAYLLSLLAAVVYAVATLALARGGRGRWRTVAWCAVVVEAAGVLVVGGVSVTAPELFVEHTVWSAFGQGYGYVPLVLPFVGLWWLWHTRPGQERPVTAPDDSTEAR</sequence>